<accession>A0ABQ4BJC5</accession>
<evidence type="ECO:0000313" key="2">
    <source>
        <dbReference type="Proteomes" id="UP000624709"/>
    </source>
</evidence>
<dbReference type="RefSeq" id="WP_203828771.1">
    <property type="nucleotide sequence ID" value="NZ_BAAATY010000018.1"/>
</dbReference>
<reference evidence="1 2" key="1">
    <citation type="submission" date="2021-01" db="EMBL/GenBank/DDBJ databases">
        <title>Whole genome shotgun sequence of Actinoplanes palleronii NBRC 14916.</title>
        <authorList>
            <person name="Komaki H."/>
            <person name="Tamura T."/>
        </authorList>
    </citation>
    <scope>NUCLEOTIDE SEQUENCE [LARGE SCALE GENOMIC DNA]</scope>
    <source>
        <strain evidence="1 2">NBRC 14916</strain>
    </source>
</reference>
<dbReference type="Proteomes" id="UP000624709">
    <property type="component" value="Unassembled WGS sequence"/>
</dbReference>
<evidence type="ECO:0000313" key="1">
    <source>
        <dbReference type="EMBL" id="GIE70772.1"/>
    </source>
</evidence>
<name>A0ABQ4BJC5_9ACTN</name>
<keyword evidence="2" id="KW-1185">Reference proteome</keyword>
<proteinExistence type="predicted"/>
<evidence type="ECO:0008006" key="3">
    <source>
        <dbReference type="Google" id="ProtNLM"/>
    </source>
</evidence>
<comment type="caution">
    <text evidence="1">The sequence shown here is derived from an EMBL/GenBank/DDBJ whole genome shotgun (WGS) entry which is preliminary data.</text>
</comment>
<sequence>MSEIAMRDEQNAVAVYTDNAVDRLGRWLQQADAVFAIAQKVCSTSFAPAAYRGKPDEAAAAMLAGAELGFDPMASLRAFDNIQGIPAPKAITLRAVVQGAGHAVEIVESTPTRAVVRGRRDGLGDWQTSVWDIDRARAMDLLKKDQWQKQPQAMLVARATAEMCRWIASDAIMGMPYAAEEIGDQPALAPSPAPARRLTMADLDDPVAIDAAPVDEPMTSGQRGQMFALWGELGYAGDENRDARLTVTARILGLESLETSADLTRAEADRIISALIEKRDQQQGGDR</sequence>
<dbReference type="EMBL" id="BOMS01000110">
    <property type="protein sequence ID" value="GIE70772.1"/>
    <property type="molecule type" value="Genomic_DNA"/>
</dbReference>
<gene>
    <name evidence="1" type="ORF">Apa02nite_068800</name>
</gene>
<organism evidence="1 2">
    <name type="scientific">Actinoplanes palleronii</name>
    <dbReference type="NCBI Taxonomy" id="113570"/>
    <lineage>
        <taxon>Bacteria</taxon>
        <taxon>Bacillati</taxon>
        <taxon>Actinomycetota</taxon>
        <taxon>Actinomycetes</taxon>
        <taxon>Micromonosporales</taxon>
        <taxon>Micromonosporaceae</taxon>
        <taxon>Actinoplanes</taxon>
    </lineage>
</organism>
<protein>
    <recommendedName>
        <fullName evidence="3">RecT family protein</fullName>
    </recommendedName>
</protein>